<dbReference type="PANTHER" id="PTHR45725:SF18">
    <property type="entry name" value="ORC1-LIKE AAA ATPASE DOMAIN-CONTAINING PROTEIN"/>
    <property type="match status" value="1"/>
</dbReference>
<dbReference type="InterPro" id="IPR014044">
    <property type="entry name" value="CAP_dom"/>
</dbReference>
<dbReference type="PANTHER" id="PTHR45725">
    <property type="entry name" value="FORMIN HOMOLOGY 2 FAMILY MEMBER"/>
    <property type="match status" value="1"/>
</dbReference>
<reference evidence="3 4" key="1">
    <citation type="submission" date="2024-10" db="EMBL/GenBank/DDBJ databases">
        <title>Novel secondary metabolite-producing bacteria for plant disease control.</title>
        <authorList>
            <person name="Chevrette M."/>
        </authorList>
    </citation>
    <scope>NUCLEOTIDE SEQUENCE [LARGE SCALE GENOMIC DNA]</scope>
    <source>
        <strain evidence="3 4">J30 TE3557</strain>
    </source>
</reference>
<accession>A0ABW8N0Q8</accession>
<proteinExistence type="predicted"/>
<evidence type="ECO:0000259" key="2">
    <source>
        <dbReference type="Pfam" id="PF00188"/>
    </source>
</evidence>
<evidence type="ECO:0000256" key="1">
    <source>
        <dbReference type="SAM" id="MobiDB-lite"/>
    </source>
</evidence>
<dbReference type="SUPFAM" id="SSF55797">
    <property type="entry name" value="PR-1-like"/>
    <property type="match status" value="1"/>
</dbReference>
<feature type="compositionally biased region" description="Low complexity" evidence="1">
    <location>
        <begin position="199"/>
        <end position="208"/>
    </location>
</feature>
<feature type="compositionally biased region" description="Low complexity" evidence="1">
    <location>
        <begin position="158"/>
        <end position="181"/>
    </location>
</feature>
<dbReference type="SUPFAM" id="SSF69318">
    <property type="entry name" value="Integrin alpha N-terminal domain"/>
    <property type="match status" value="1"/>
</dbReference>
<keyword evidence="4" id="KW-1185">Reference proteome</keyword>
<protein>
    <submittedName>
        <fullName evidence="3">Uncharacterized protein YkwD</fullName>
    </submittedName>
</protein>
<dbReference type="Gene3D" id="3.40.33.10">
    <property type="entry name" value="CAP"/>
    <property type="match status" value="1"/>
</dbReference>
<feature type="compositionally biased region" description="Low complexity" evidence="1">
    <location>
        <begin position="216"/>
        <end position="242"/>
    </location>
</feature>
<dbReference type="Proteomes" id="UP001620520">
    <property type="component" value="Unassembled WGS sequence"/>
</dbReference>
<evidence type="ECO:0000313" key="3">
    <source>
        <dbReference type="EMBL" id="MFK4637597.1"/>
    </source>
</evidence>
<gene>
    <name evidence="3" type="ORF">ABIA52_000486</name>
</gene>
<feature type="compositionally biased region" description="Polar residues" evidence="1">
    <location>
        <begin position="83"/>
        <end position="93"/>
    </location>
</feature>
<organism evidence="3 4">
    <name type="scientific">Paenarthrobacter histidinolovorans</name>
    <dbReference type="NCBI Taxonomy" id="43664"/>
    <lineage>
        <taxon>Bacteria</taxon>
        <taxon>Bacillati</taxon>
        <taxon>Actinomycetota</taxon>
        <taxon>Actinomycetes</taxon>
        <taxon>Micrococcales</taxon>
        <taxon>Micrococcaceae</taxon>
        <taxon>Paenarthrobacter</taxon>
    </lineage>
</organism>
<dbReference type="Pfam" id="PF00188">
    <property type="entry name" value="CAP"/>
    <property type="match status" value="1"/>
</dbReference>
<sequence length="684" mass="70498">MSRSEISTSSKIPQILNALSGQLHGTIVPGQVKPRPYLGATSIRGVIVNKLAAPAAIVLAGALALCMAASSQLLPATEAVPGASTTASSSVPSGLSAPEDSPTAAPAPAVATPAVDGSSSPAAPAPQAPPPPRDPVTDGGPIAVDPVFETPPPVPNIGPSWGPDNPSDPSPSASIATTAPPVETQPASEETADSGASVTTPTAEAAGPSPSPSPTAAPTQTATPTPTATPTATPTPTQTPTDSPTPFPGKAPGHDPNLEDGALALLPDNNSAAILTVFNAINSYRASLGLAPVKYHATVANLAQEWSNSIATREVIQHRPNFWTDPRAMNPNNGAGEVIAVRWDRDAAQLVEWWKGSPGHDALLRDPRFNVMGIGITYTDGNWQTTPNRYTLWGVVNFFGYTTLPAGTTTSPGGTVTPPTDPVAVCEPGSKHQPPTVDLRAAAISSAADLVSIAGDGSVTAYPSWGNGRFGLGKRIGAGFVGLKELFVVDWDRDGVFDLVYQRLDGALLVYPGLQTGGFKDPVVLGQGWGTLNISVGTWCANNRLPQIVAMDQGGNLYLYKNTGLAYIRSQAAIGTGNPSVRVTMVDYNADGFEDLLSTEPNGTLRLYRGSGLGTPKQESRPVVGSAWTDYTGLRALSGLTGPDSVGVAGLDRNGMVEYWDLASGRLTTPVTIGNGWGGLRFAS</sequence>
<feature type="domain" description="SCP" evidence="2">
    <location>
        <begin position="278"/>
        <end position="384"/>
    </location>
</feature>
<evidence type="ECO:0000313" key="4">
    <source>
        <dbReference type="Proteomes" id="UP001620520"/>
    </source>
</evidence>
<feature type="region of interest" description="Disordered" evidence="1">
    <location>
        <begin position="82"/>
        <end position="263"/>
    </location>
</feature>
<feature type="compositionally biased region" description="Pro residues" evidence="1">
    <location>
        <begin position="123"/>
        <end position="134"/>
    </location>
</feature>
<comment type="caution">
    <text evidence="3">The sequence shown here is derived from an EMBL/GenBank/DDBJ whole genome shotgun (WGS) entry which is preliminary data.</text>
</comment>
<dbReference type="CDD" id="cd05379">
    <property type="entry name" value="CAP_bacterial"/>
    <property type="match status" value="1"/>
</dbReference>
<name>A0ABW8N0Q8_9MICC</name>
<dbReference type="InterPro" id="IPR051425">
    <property type="entry name" value="Formin_Homology"/>
</dbReference>
<dbReference type="InterPro" id="IPR035940">
    <property type="entry name" value="CAP_sf"/>
</dbReference>
<dbReference type="EMBL" id="JBIYEW010000003">
    <property type="protein sequence ID" value="MFK4637597.1"/>
    <property type="molecule type" value="Genomic_DNA"/>
</dbReference>
<feature type="compositionally biased region" description="Low complexity" evidence="1">
    <location>
        <begin position="102"/>
        <end position="122"/>
    </location>
</feature>
<dbReference type="InterPro" id="IPR028994">
    <property type="entry name" value="Integrin_alpha_N"/>
</dbReference>